<evidence type="ECO:0000256" key="1">
    <source>
        <dbReference type="ARBA" id="ARBA00023015"/>
    </source>
</evidence>
<keyword evidence="3" id="KW-0804">Transcription</keyword>
<feature type="DNA-binding region" description="H-T-H motif" evidence="4">
    <location>
        <begin position="27"/>
        <end position="46"/>
    </location>
</feature>
<dbReference type="SUPFAM" id="SSF46689">
    <property type="entry name" value="Homeodomain-like"/>
    <property type="match status" value="1"/>
</dbReference>
<accession>A0ABU1AMS4</accession>
<comment type="caution">
    <text evidence="6">The sequence shown here is derived from an EMBL/GenBank/DDBJ whole genome shotgun (WGS) entry which is preliminary data.</text>
</comment>
<gene>
    <name evidence="6" type="ORF">QEH59_16820</name>
</gene>
<dbReference type="InterPro" id="IPR001647">
    <property type="entry name" value="HTH_TetR"/>
</dbReference>
<dbReference type="Gene3D" id="1.10.357.10">
    <property type="entry name" value="Tetracycline Repressor, domain 2"/>
    <property type="match status" value="1"/>
</dbReference>
<reference evidence="6 7" key="1">
    <citation type="submission" date="2023-04" db="EMBL/GenBank/DDBJ databases">
        <title>A novel bacteria isolated from coastal sediment.</title>
        <authorList>
            <person name="Liu X.-J."/>
            <person name="Du Z.-J."/>
        </authorList>
    </citation>
    <scope>NUCLEOTIDE SEQUENCE [LARGE SCALE GENOMIC DNA]</scope>
    <source>
        <strain evidence="6 7">SDUM461004</strain>
    </source>
</reference>
<evidence type="ECO:0000313" key="6">
    <source>
        <dbReference type="EMBL" id="MDQ8196100.1"/>
    </source>
</evidence>
<evidence type="ECO:0000313" key="7">
    <source>
        <dbReference type="Proteomes" id="UP001243717"/>
    </source>
</evidence>
<dbReference type="PRINTS" id="PR00455">
    <property type="entry name" value="HTHTETR"/>
</dbReference>
<dbReference type="PANTHER" id="PTHR47506:SF1">
    <property type="entry name" value="HTH-TYPE TRANSCRIPTIONAL REGULATOR YJDC"/>
    <property type="match status" value="1"/>
</dbReference>
<dbReference type="RefSeq" id="WP_308951066.1">
    <property type="nucleotide sequence ID" value="NZ_JARXIC010000045.1"/>
</dbReference>
<dbReference type="SUPFAM" id="SSF48498">
    <property type="entry name" value="Tetracyclin repressor-like, C-terminal domain"/>
    <property type="match status" value="1"/>
</dbReference>
<proteinExistence type="predicted"/>
<protein>
    <submittedName>
        <fullName evidence="6">Helix-turn-helix domain containing protein</fullName>
    </submittedName>
</protein>
<evidence type="ECO:0000256" key="4">
    <source>
        <dbReference type="PROSITE-ProRule" id="PRU00335"/>
    </source>
</evidence>
<keyword evidence="1" id="KW-0805">Transcription regulation</keyword>
<evidence type="ECO:0000256" key="2">
    <source>
        <dbReference type="ARBA" id="ARBA00023125"/>
    </source>
</evidence>
<keyword evidence="7" id="KW-1185">Reference proteome</keyword>
<organism evidence="6 7">
    <name type="scientific">Thalassobacterium sedimentorum</name>
    <dbReference type="NCBI Taxonomy" id="3041258"/>
    <lineage>
        <taxon>Bacteria</taxon>
        <taxon>Pseudomonadati</taxon>
        <taxon>Verrucomicrobiota</taxon>
        <taxon>Opitutia</taxon>
        <taxon>Puniceicoccales</taxon>
        <taxon>Coraliomargaritaceae</taxon>
        <taxon>Thalassobacterium</taxon>
    </lineage>
</organism>
<sequence>MSEIPPREIILAKASELFHRKGYSAVSVEEVIAASGLPKSEFYRAFSDKSALGKAWLERLTKRMRIMHETFMERPGERERRLKKYFFSMRSWVEANGWRACQFANTAACIDADAEPEMAYLIDQYKRAQRKFFIELVGTLVDAKDAQRLGTAVFLVYSGAMTEAQNLKATWPFEDGLAVAEQLCGIRE</sequence>
<dbReference type="Proteomes" id="UP001243717">
    <property type="component" value="Unassembled WGS sequence"/>
</dbReference>
<dbReference type="EMBL" id="JARXIC010000045">
    <property type="protein sequence ID" value="MDQ8196100.1"/>
    <property type="molecule type" value="Genomic_DNA"/>
</dbReference>
<dbReference type="PANTHER" id="PTHR47506">
    <property type="entry name" value="TRANSCRIPTIONAL REGULATORY PROTEIN"/>
    <property type="match status" value="1"/>
</dbReference>
<dbReference type="InterPro" id="IPR009057">
    <property type="entry name" value="Homeodomain-like_sf"/>
</dbReference>
<dbReference type="Pfam" id="PF00440">
    <property type="entry name" value="TetR_N"/>
    <property type="match status" value="1"/>
</dbReference>
<dbReference type="PROSITE" id="PS50977">
    <property type="entry name" value="HTH_TETR_2"/>
    <property type="match status" value="1"/>
</dbReference>
<evidence type="ECO:0000256" key="3">
    <source>
        <dbReference type="ARBA" id="ARBA00023163"/>
    </source>
</evidence>
<evidence type="ECO:0000259" key="5">
    <source>
        <dbReference type="PROSITE" id="PS50977"/>
    </source>
</evidence>
<keyword evidence="2 4" id="KW-0238">DNA-binding</keyword>
<name>A0ABU1AMS4_9BACT</name>
<feature type="domain" description="HTH tetR-type" evidence="5">
    <location>
        <begin position="4"/>
        <end position="64"/>
    </location>
</feature>
<dbReference type="InterPro" id="IPR036271">
    <property type="entry name" value="Tet_transcr_reg_TetR-rel_C_sf"/>
</dbReference>